<dbReference type="AlphaFoldDB" id="A0A8J4AKF3"/>
<evidence type="ECO:0000313" key="2">
    <source>
        <dbReference type="Proteomes" id="UP000614996"/>
    </source>
</evidence>
<evidence type="ECO:0000313" key="1">
    <source>
        <dbReference type="EMBL" id="GIL30977.1"/>
    </source>
</evidence>
<sequence>MASPPGVRHLVTGVVPGEGSPLGFYLRYGFTDTGTMFDHERVLRPPVHPASTP</sequence>
<dbReference type="Proteomes" id="UP000614996">
    <property type="component" value="Unassembled WGS sequence"/>
</dbReference>
<comment type="caution">
    <text evidence="1">The sequence shown here is derived from an EMBL/GenBank/DDBJ whole genome shotgun (WGS) entry which is preliminary data.</text>
</comment>
<reference evidence="2" key="1">
    <citation type="journal article" date="2021" name="Int. J. Syst. Evol. Microbiol.">
        <title>Actinocatenispora comari sp. nov., an endophytic actinomycete isolated from aerial parts of Comarum salesowianum.</title>
        <authorList>
            <person name="Oyunbileg N."/>
            <person name="Iizaka Y."/>
            <person name="Hamada M."/>
            <person name="Davaapurev B.O."/>
            <person name="Fukumoto A."/>
            <person name="Tsetseg B."/>
            <person name="Kato F."/>
            <person name="Tamura T."/>
            <person name="Batkhuu J."/>
            <person name="Anzai Y."/>
        </authorList>
    </citation>
    <scope>NUCLEOTIDE SEQUENCE [LARGE SCALE GENOMIC DNA]</scope>
    <source>
        <strain evidence="2">NUM-2625</strain>
    </source>
</reference>
<name>A0A8J4AKF3_9ACTN</name>
<dbReference type="EMBL" id="BOPO01000128">
    <property type="protein sequence ID" value="GIL30977.1"/>
    <property type="molecule type" value="Genomic_DNA"/>
</dbReference>
<accession>A0A8J4AKF3</accession>
<protein>
    <submittedName>
        <fullName evidence="1">Uncharacterized protein</fullName>
    </submittedName>
</protein>
<keyword evidence="2" id="KW-1185">Reference proteome</keyword>
<organism evidence="1 2">
    <name type="scientific">Actinocatenispora comari</name>
    <dbReference type="NCBI Taxonomy" id="2807577"/>
    <lineage>
        <taxon>Bacteria</taxon>
        <taxon>Bacillati</taxon>
        <taxon>Actinomycetota</taxon>
        <taxon>Actinomycetes</taxon>
        <taxon>Micromonosporales</taxon>
        <taxon>Micromonosporaceae</taxon>
        <taxon>Actinocatenispora</taxon>
    </lineage>
</organism>
<proteinExistence type="predicted"/>
<gene>
    <name evidence="1" type="ORF">NUM_62310</name>
</gene>